<dbReference type="Proteomes" id="UP000294796">
    <property type="component" value="Unassembled WGS sequence"/>
</dbReference>
<evidence type="ECO:0000256" key="1">
    <source>
        <dbReference type="SAM" id="MobiDB-lite"/>
    </source>
</evidence>
<dbReference type="PANTHER" id="PTHR38104:SF1">
    <property type="entry name" value="ANTI-SIGMA-E FACTOR RSEA"/>
    <property type="match status" value="1"/>
</dbReference>
<dbReference type="OrthoDB" id="5298512at2"/>
<dbReference type="EMBL" id="SMTF01000003">
    <property type="protein sequence ID" value="TDK26031.1"/>
    <property type="molecule type" value="Genomic_DNA"/>
</dbReference>
<reference evidence="3 4" key="1">
    <citation type="submission" date="2019-03" db="EMBL/GenBank/DDBJ databases">
        <title>Luteimonas zhaokaii sp.nov., isolated from the rectal contents of Plateau pika in Yushu, Qinghai Province, China.</title>
        <authorList>
            <person name="Zhang G."/>
        </authorList>
    </citation>
    <scope>NUCLEOTIDE SEQUENCE [LARGE SCALE GENOMIC DNA]</scope>
    <source>
        <strain evidence="3 4">B9</strain>
    </source>
</reference>
<feature type="domain" description="Anti sigma-E protein RseA N-terminal" evidence="2">
    <location>
        <begin position="25"/>
        <end position="100"/>
    </location>
</feature>
<evidence type="ECO:0000313" key="3">
    <source>
        <dbReference type="EMBL" id="TDK26031.1"/>
    </source>
</evidence>
<name>A0A4R5TY05_9GAMM</name>
<dbReference type="GO" id="GO:0016989">
    <property type="term" value="F:sigma factor antagonist activity"/>
    <property type="evidence" value="ECO:0007669"/>
    <property type="project" value="InterPro"/>
</dbReference>
<dbReference type="InterPro" id="IPR036147">
    <property type="entry name" value="Anti-sigma_E_RseA_N_sf"/>
</dbReference>
<keyword evidence="4" id="KW-1185">Reference proteome</keyword>
<dbReference type="Pfam" id="PF03872">
    <property type="entry name" value="RseA_N"/>
    <property type="match status" value="1"/>
</dbReference>
<dbReference type="RefSeq" id="WP_133321063.1">
    <property type="nucleotide sequence ID" value="NZ_SMTF01000003.1"/>
</dbReference>
<dbReference type="InterPro" id="IPR052383">
    <property type="entry name" value="Anti-sigma-E_RseA-like"/>
</dbReference>
<feature type="region of interest" description="Disordered" evidence="1">
    <location>
        <begin position="198"/>
        <end position="223"/>
    </location>
</feature>
<dbReference type="SUPFAM" id="SSF89069">
    <property type="entry name" value="N-terminal, cytoplasmic domain of anti-sigmaE factor RseA"/>
    <property type="match status" value="1"/>
</dbReference>
<comment type="caution">
    <text evidence="3">The sequence shown here is derived from an EMBL/GenBank/DDBJ whole genome shotgun (WGS) entry which is preliminary data.</text>
</comment>
<accession>A0A4R5TY05</accession>
<gene>
    <name evidence="3" type="ORF">E2F46_05365</name>
</gene>
<evidence type="ECO:0000259" key="2">
    <source>
        <dbReference type="Pfam" id="PF03872"/>
    </source>
</evidence>
<feature type="region of interest" description="Disordered" evidence="1">
    <location>
        <begin position="305"/>
        <end position="324"/>
    </location>
</feature>
<dbReference type="Gene3D" id="1.10.10.880">
    <property type="entry name" value="Anti sigma-E protein RseA, N-terminal domain"/>
    <property type="match status" value="1"/>
</dbReference>
<dbReference type="PANTHER" id="PTHR38104">
    <property type="match status" value="1"/>
</dbReference>
<dbReference type="AlphaFoldDB" id="A0A4R5TY05"/>
<dbReference type="CDD" id="cd16328">
    <property type="entry name" value="RseA_N"/>
    <property type="match status" value="1"/>
</dbReference>
<protein>
    <recommendedName>
        <fullName evidence="2">Anti sigma-E protein RseA N-terminal domain-containing protein</fullName>
    </recommendedName>
</protein>
<evidence type="ECO:0000313" key="4">
    <source>
        <dbReference type="Proteomes" id="UP000294796"/>
    </source>
</evidence>
<proteinExistence type="predicted"/>
<sequence length="324" mass="32973">MSPADDIDAMQLTPDPDKLLAYHRQQLSAMLDGELSPDQAKFMLRRLQHDGELAACWDRWQVCGDMLRGQHHALLPSDFAARVARGIAEPVAVEMAASPAMAAASGRRLRWGGGAALAASVALAAVFAPRLFTDDADIAPYPGQSPVLASAGLAGGGDSAVAVTGSDEVPASPAPAAAGAPDVLELAPAALATALAAAEAPRRSAERRARTTPQVAATRQAPAAAVADGPSIAPPAPVLALADPHSAFPAPTPLQPRPWPRAVLPGASDSAFSVGYGQLSGSLQGDDAGYDPRFLPRGAMPLVSLPDAAADGGRERPDAAPVTP</sequence>
<feature type="compositionally biased region" description="Basic and acidic residues" evidence="1">
    <location>
        <begin position="200"/>
        <end position="209"/>
    </location>
</feature>
<feature type="compositionally biased region" description="Low complexity" evidence="1">
    <location>
        <begin position="211"/>
        <end position="223"/>
    </location>
</feature>
<organism evidence="3 4">
    <name type="scientific">Luteimonas aestuarii</name>
    <dbReference type="NCBI Taxonomy" id="453837"/>
    <lineage>
        <taxon>Bacteria</taxon>
        <taxon>Pseudomonadati</taxon>
        <taxon>Pseudomonadota</taxon>
        <taxon>Gammaproteobacteria</taxon>
        <taxon>Lysobacterales</taxon>
        <taxon>Lysobacteraceae</taxon>
        <taxon>Luteimonas</taxon>
    </lineage>
</organism>
<dbReference type="InterPro" id="IPR005572">
    <property type="entry name" value="Anti-sigma_E_RseA_N"/>
</dbReference>